<dbReference type="PATRIC" id="fig|1254439.12.peg.908"/>
<reference evidence="2 3" key="1">
    <citation type="journal article" date="2013" name="Genome Announc.">
        <title>Complete Genome Sequence of the Probiotic Bifidobacterium thermophilum Strain RBL67.</title>
        <authorList>
            <person name="Jans C."/>
            <person name="Lacroix C."/>
            <person name="Follador R."/>
            <person name="Stevens M.J."/>
        </authorList>
    </citation>
    <scope>NUCLEOTIDE SEQUENCE [LARGE SCALE GENOMIC DNA]</scope>
    <source>
        <strain evidence="2 3">RBL67</strain>
    </source>
</reference>
<keyword evidence="3" id="KW-1185">Reference proteome</keyword>
<accession>M4RRP2</accession>
<evidence type="ECO:0000313" key="2">
    <source>
        <dbReference type="EMBL" id="AGH41182.1"/>
    </source>
</evidence>
<feature type="region of interest" description="Disordered" evidence="1">
    <location>
        <begin position="82"/>
        <end position="106"/>
    </location>
</feature>
<name>M4RRP2_9BIFI</name>
<organism evidence="2 3">
    <name type="scientific">Bifidobacterium thermophilum RBL67</name>
    <dbReference type="NCBI Taxonomy" id="1254439"/>
    <lineage>
        <taxon>Bacteria</taxon>
        <taxon>Bacillati</taxon>
        <taxon>Actinomycetota</taxon>
        <taxon>Actinomycetes</taxon>
        <taxon>Bifidobacteriales</taxon>
        <taxon>Bifidobacteriaceae</taxon>
        <taxon>Bifidobacterium</taxon>
    </lineage>
</organism>
<dbReference type="Proteomes" id="UP000011835">
    <property type="component" value="Chromosome"/>
</dbReference>
<feature type="compositionally biased region" description="Basic and acidic residues" evidence="1">
    <location>
        <begin position="86"/>
        <end position="106"/>
    </location>
</feature>
<dbReference type="HOGENOM" id="CLU_2217922_0_0_11"/>
<sequence>MVDQAVFGATRFVALRHVAQATAWRAPAKRQHRQHCPGRRQRTVRPATATLRWLLDGWTGGARWAAWLLVIGLDMGFKLDPPNPYSHDEAGDNRAEGTPRVDIPVR</sequence>
<gene>
    <name evidence="2" type="ORF">D805_0915</name>
</gene>
<dbReference type="EMBL" id="CP004346">
    <property type="protein sequence ID" value="AGH41182.1"/>
    <property type="molecule type" value="Genomic_DNA"/>
</dbReference>
<evidence type="ECO:0000256" key="1">
    <source>
        <dbReference type="SAM" id="MobiDB-lite"/>
    </source>
</evidence>
<proteinExistence type="predicted"/>
<evidence type="ECO:0000313" key="3">
    <source>
        <dbReference type="Proteomes" id="UP000011835"/>
    </source>
</evidence>
<dbReference type="AlphaFoldDB" id="M4RRP2"/>
<dbReference type="KEGG" id="btp:D805_0915"/>
<protein>
    <submittedName>
        <fullName evidence="2">Uncharacterized protein</fullName>
    </submittedName>
</protein>